<evidence type="ECO:0000259" key="3">
    <source>
        <dbReference type="Pfam" id="PF18962"/>
    </source>
</evidence>
<organism evidence="4 5">
    <name type="scientific">Chryseobacterium salviniae</name>
    <dbReference type="NCBI Taxonomy" id="3101750"/>
    <lineage>
        <taxon>Bacteria</taxon>
        <taxon>Pseudomonadati</taxon>
        <taxon>Bacteroidota</taxon>
        <taxon>Flavobacteriia</taxon>
        <taxon>Flavobacteriales</taxon>
        <taxon>Weeksellaceae</taxon>
        <taxon>Chryseobacterium group</taxon>
        <taxon>Chryseobacterium</taxon>
    </lineage>
</organism>
<reference evidence="4 5" key="1">
    <citation type="submission" date="2024-01" db="EMBL/GenBank/DDBJ databases">
        <title>Chryseobacterium sp. T9W2-O.</title>
        <authorList>
            <person name="Maltman C."/>
        </authorList>
    </citation>
    <scope>NUCLEOTIDE SEQUENCE [LARGE SCALE GENOMIC DNA]</scope>
    <source>
        <strain evidence="4 5">T9W2-O</strain>
    </source>
</reference>
<accession>A0ABU6HW15</accession>
<protein>
    <submittedName>
        <fullName evidence="4">T9SS type A sorting domain-containing protein</fullName>
    </submittedName>
</protein>
<feature type="signal peptide" evidence="2">
    <location>
        <begin position="1"/>
        <end position="20"/>
    </location>
</feature>
<proteinExistence type="predicted"/>
<dbReference type="EMBL" id="JAYLAA010000050">
    <property type="protein sequence ID" value="MEC3877265.1"/>
    <property type="molecule type" value="Genomic_DNA"/>
</dbReference>
<evidence type="ECO:0000256" key="2">
    <source>
        <dbReference type="SAM" id="SignalP"/>
    </source>
</evidence>
<dbReference type="Pfam" id="PF18962">
    <property type="entry name" value="Por_Secre_tail"/>
    <property type="match status" value="1"/>
</dbReference>
<name>A0ABU6HW15_9FLAO</name>
<gene>
    <name evidence="4" type="ORF">SOP96_16235</name>
</gene>
<feature type="domain" description="Secretion system C-terminal sorting" evidence="3">
    <location>
        <begin position="500"/>
        <end position="566"/>
    </location>
</feature>
<keyword evidence="1 2" id="KW-0732">Signal</keyword>
<dbReference type="RefSeq" id="WP_326321946.1">
    <property type="nucleotide sequence ID" value="NZ_JAYLAA010000050.1"/>
</dbReference>
<comment type="caution">
    <text evidence="4">The sequence shown here is derived from an EMBL/GenBank/DDBJ whole genome shotgun (WGS) entry which is preliminary data.</text>
</comment>
<dbReference type="Proteomes" id="UP001348397">
    <property type="component" value="Unassembled WGS sequence"/>
</dbReference>
<feature type="chain" id="PRO_5047141489" evidence="2">
    <location>
        <begin position="21"/>
        <end position="567"/>
    </location>
</feature>
<sequence>MNIKKIFLSLIVCLYTTLCAQGENDNWYFGNKAAVNFSNTTPTTLNDSQMSAYEACGTASDENGKLLFYMNSQTIWNRQHQPMQNGTGLFGSISAQQLIIVKNPANSNQYFVFITATMDSAMDNTNRISYSIVDMSLGPIGTNGQPLGAVLQNFKNIGVTDNAGGNFGSEAITAVAGATANTYWILIPRGNSLYSYKIDNTGFSNGNPVISNLNFPVNLGTGTYYSIKASPRLNNPYYSNLLCVSYWGDNSAGGGIAAPRDINRVVSFDSSTGVINTFYSLNINSIMTYLPEFNQNGSVLFLGNQSIYAIDLINSTTNNVNYLQIYNDPQATPYYSIQRNKHGNIYISKIGSSFLGVINNPNTYGSGMSVTINSINLGSGINSYGLPQLIPVYKEGYFPCTDNLTLTSEPNIIFNYVVGNTITTQTNYVLTPRHNITMQAGNMIHLLPGTRMENGSAYHGFISPCRKESLTSEKMNKNQTDMVLDLDRVERKALTNLINIYPNPASAYINIDSGNEEILSWELFDVSGRSVLKGSSKKVNVQNLPKANYILKISTNNQEITKKVIVK</sequence>
<dbReference type="NCBIfam" id="TIGR04183">
    <property type="entry name" value="Por_Secre_tail"/>
    <property type="match status" value="1"/>
</dbReference>
<dbReference type="InterPro" id="IPR026444">
    <property type="entry name" value="Secre_tail"/>
</dbReference>
<evidence type="ECO:0000313" key="4">
    <source>
        <dbReference type="EMBL" id="MEC3877265.1"/>
    </source>
</evidence>
<evidence type="ECO:0000313" key="5">
    <source>
        <dbReference type="Proteomes" id="UP001348397"/>
    </source>
</evidence>
<keyword evidence="5" id="KW-1185">Reference proteome</keyword>
<evidence type="ECO:0000256" key="1">
    <source>
        <dbReference type="ARBA" id="ARBA00022729"/>
    </source>
</evidence>